<evidence type="ECO:0000313" key="2">
    <source>
        <dbReference type="Proteomes" id="UP001597283"/>
    </source>
</evidence>
<dbReference type="EMBL" id="JBHUFC010000006">
    <property type="protein sequence ID" value="MFD1788646.1"/>
    <property type="molecule type" value="Genomic_DNA"/>
</dbReference>
<dbReference type="SUPFAM" id="SSF102829">
    <property type="entry name" value="Cell division protein ZapA-like"/>
    <property type="match status" value="1"/>
</dbReference>
<dbReference type="InterPro" id="IPR007838">
    <property type="entry name" value="Cell_div_ZapA-like"/>
</dbReference>
<comment type="caution">
    <text evidence="1">The sequence shown here is derived from an EMBL/GenBank/DDBJ whole genome shotgun (WGS) entry which is preliminary data.</text>
</comment>
<name>A0ABW4NFP2_9SPHN</name>
<proteinExistence type="predicted"/>
<keyword evidence="2" id="KW-1185">Reference proteome</keyword>
<reference evidence="2" key="1">
    <citation type="journal article" date="2019" name="Int. J. Syst. Evol. Microbiol.">
        <title>The Global Catalogue of Microorganisms (GCM) 10K type strain sequencing project: providing services to taxonomists for standard genome sequencing and annotation.</title>
        <authorList>
            <consortium name="The Broad Institute Genomics Platform"/>
            <consortium name="The Broad Institute Genome Sequencing Center for Infectious Disease"/>
            <person name="Wu L."/>
            <person name="Ma J."/>
        </authorList>
    </citation>
    <scope>NUCLEOTIDE SEQUENCE [LARGE SCALE GENOMIC DNA]</scope>
    <source>
        <strain evidence="2">Q85</strain>
    </source>
</reference>
<evidence type="ECO:0000313" key="1">
    <source>
        <dbReference type="EMBL" id="MFD1788646.1"/>
    </source>
</evidence>
<dbReference type="InterPro" id="IPR036192">
    <property type="entry name" value="Cell_div_ZapA-like_sf"/>
</dbReference>
<dbReference type="Proteomes" id="UP001597283">
    <property type="component" value="Unassembled WGS sequence"/>
</dbReference>
<keyword evidence="1" id="KW-0132">Cell division</keyword>
<dbReference type="Pfam" id="PF05164">
    <property type="entry name" value="ZapA"/>
    <property type="match status" value="1"/>
</dbReference>
<accession>A0ABW4NFP2</accession>
<protein>
    <submittedName>
        <fullName evidence="1">Cell division protein ZapA</fullName>
    </submittedName>
</protein>
<gene>
    <name evidence="1" type="ORF">ACFSC3_13830</name>
</gene>
<dbReference type="RefSeq" id="WP_380941035.1">
    <property type="nucleotide sequence ID" value="NZ_JBHUFC010000006.1"/>
</dbReference>
<dbReference type="GO" id="GO:0051301">
    <property type="term" value="P:cell division"/>
    <property type="evidence" value="ECO:0007669"/>
    <property type="project" value="UniProtKB-KW"/>
</dbReference>
<keyword evidence="1" id="KW-0131">Cell cycle</keyword>
<sequence length="101" mass="10529">MAEVRLTIGGRAHIVACRDGGEAALEALGRRLDAHAATAARAAGGQGSERTMLYIALMLADELQEAENAPPRDGVSPVLIDRIADRLEHVADTLEQAAASA</sequence>
<organism evidence="1 2">
    <name type="scientific">Sphingomonas floccifaciens</name>
    <dbReference type="NCBI Taxonomy" id="1844115"/>
    <lineage>
        <taxon>Bacteria</taxon>
        <taxon>Pseudomonadati</taxon>
        <taxon>Pseudomonadota</taxon>
        <taxon>Alphaproteobacteria</taxon>
        <taxon>Sphingomonadales</taxon>
        <taxon>Sphingomonadaceae</taxon>
        <taxon>Sphingomonas</taxon>
    </lineage>
</organism>